<dbReference type="OrthoDB" id="9788113at2"/>
<evidence type="ECO:0000259" key="15">
    <source>
        <dbReference type="Pfam" id="PF02665"/>
    </source>
</evidence>
<keyword evidence="7" id="KW-0249">Electron transport</keyword>
<keyword evidence="2" id="KW-0813">Transport</keyword>
<comment type="subcellular location">
    <subcellularLocation>
        <location evidence="1">Cell membrane</location>
        <topology evidence="1">Multi-pass membrane protein</topology>
    </subcellularLocation>
</comment>
<evidence type="ECO:0000256" key="4">
    <source>
        <dbReference type="ARBA" id="ARBA00022617"/>
    </source>
</evidence>
<gene>
    <name evidence="16" type="ORF">U473_07435</name>
</gene>
<reference evidence="16 17" key="1">
    <citation type="submission" date="2016-02" db="EMBL/GenBank/DDBJ databases">
        <title>Draft Genome for Tepidibacillus decaturensis nov. sp. Strain Z9, an Anaerobic, Moderately Thermophilic and Heterotrophic Bacterium from Deep Subsurface of the Illinois Basin, USA.</title>
        <authorList>
            <person name="Dong Y."/>
            <person name="Chang J.Y."/>
            <person name="Sanford R."/>
            <person name="Fouke B.W."/>
        </authorList>
    </citation>
    <scope>NUCLEOTIDE SEQUENCE [LARGE SCALE GENOMIC DNA]</scope>
    <source>
        <strain evidence="16 17">Z9</strain>
    </source>
</reference>
<dbReference type="GO" id="GO:0042128">
    <property type="term" value="P:nitrate assimilation"/>
    <property type="evidence" value="ECO:0007669"/>
    <property type="project" value="UniProtKB-KW"/>
</dbReference>
<organism evidence="16 17">
    <name type="scientific">Tepidibacillus decaturensis</name>
    <dbReference type="NCBI Taxonomy" id="1413211"/>
    <lineage>
        <taxon>Bacteria</taxon>
        <taxon>Bacillati</taxon>
        <taxon>Bacillota</taxon>
        <taxon>Bacilli</taxon>
        <taxon>Bacillales</taxon>
        <taxon>Bacillaceae</taxon>
        <taxon>Tepidibacillus</taxon>
    </lineage>
</organism>
<feature type="binding site" description="axial binding residue" evidence="13">
    <location>
        <position position="206"/>
    </location>
    <ligand>
        <name>heme b</name>
        <dbReference type="ChEBI" id="CHEBI:60344"/>
        <label>1</label>
    </ligand>
    <ligandPart>
        <name>Fe</name>
        <dbReference type="ChEBI" id="CHEBI:18248"/>
    </ligandPart>
</feature>
<feature type="domain" description="NarG-like" evidence="15">
    <location>
        <begin position="5"/>
        <end position="225"/>
    </location>
</feature>
<evidence type="ECO:0000256" key="12">
    <source>
        <dbReference type="ARBA" id="ARBA00023136"/>
    </source>
</evidence>
<protein>
    <submittedName>
        <fullName evidence="16">Nitrate reductase</fullName>
    </submittedName>
</protein>
<keyword evidence="6" id="KW-0479">Metal-binding</keyword>
<feature type="binding site" description="axial binding residue" evidence="13">
    <location>
        <position position="66"/>
    </location>
    <ligand>
        <name>heme b</name>
        <dbReference type="ChEBI" id="CHEBI:60344"/>
        <label>2</label>
    </ligand>
    <ligandPart>
        <name>Fe</name>
        <dbReference type="ChEBI" id="CHEBI:18248"/>
    </ligandPart>
</feature>
<evidence type="ECO:0000256" key="3">
    <source>
        <dbReference type="ARBA" id="ARBA00022475"/>
    </source>
</evidence>
<feature type="transmembrane region" description="Helical" evidence="14">
    <location>
        <begin position="183"/>
        <end position="202"/>
    </location>
</feature>
<comment type="caution">
    <text evidence="16">The sequence shown here is derived from an EMBL/GenBank/DDBJ whole genome shotgun (WGS) entry which is preliminary data.</text>
</comment>
<feature type="transmembrane region" description="Helical" evidence="14">
    <location>
        <begin position="6"/>
        <end position="26"/>
    </location>
</feature>
<evidence type="ECO:0000256" key="1">
    <source>
        <dbReference type="ARBA" id="ARBA00004651"/>
    </source>
</evidence>
<keyword evidence="10 13" id="KW-0408">Iron</keyword>
<dbReference type="InterPro" id="IPR023234">
    <property type="entry name" value="NarG-like_domain"/>
</dbReference>
<dbReference type="GO" id="GO:0005886">
    <property type="term" value="C:plasma membrane"/>
    <property type="evidence" value="ECO:0007669"/>
    <property type="project" value="UniProtKB-SubCell"/>
</dbReference>
<dbReference type="GO" id="GO:0046872">
    <property type="term" value="F:metal ion binding"/>
    <property type="evidence" value="ECO:0007669"/>
    <property type="project" value="UniProtKB-KW"/>
</dbReference>
<keyword evidence="3" id="KW-1003">Cell membrane</keyword>
<dbReference type="GO" id="GO:0009325">
    <property type="term" value="C:nitrate reductase complex"/>
    <property type="evidence" value="ECO:0007669"/>
    <property type="project" value="InterPro"/>
</dbReference>
<proteinExistence type="predicted"/>
<sequence>MNVWNQFWWVIFPYLTLTIFVVGHIYRYNTDQFGWTAKSSEFMEKKSLKWGSILFHLGILMVFGGHLVGLLVPKAWTKALGMTEEMYHAGAIFGGGFAGIITLAGIMILLFRRVNVKRVRMTSHISDILIAVLLFIEIAIGVYNTLGFNLFVGGFDYRETLAPWLRGLLLFRPDPTLMVDVPLLFKLHTLFAFAIFGIWPFTRLVHVWSIPLEYLKRSTILYRSRNVQRVMQMSQSQQK</sequence>
<evidence type="ECO:0000256" key="2">
    <source>
        <dbReference type="ARBA" id="ARBA00022448"/>
    </source>
</evidence>
<evidence type="ECO:0000256" key="13">
    <source>
        <dbReference type="PIRSR" id="PIRSR603816-1"/>
    </source>
</evidence>
<dbReference type="Pfam" id="PF02665">
    <property type="entry name" value="Nitrate_red_gam"/>
    <property type="match status" value="1"/>
</dbReference>
<dbReference type="STRING" id="1413211.U473_07435"/>
<feature type="transmembrane region" description="Helical" evidence="14">
    <location>
        <begin position="47"/>
        <end position="71"/>
    </location>
</feature>
<dbReference type="GO" id="GO:0020037">
    <property type="term" value="F:heme binding"/>
    <property type="evidence" value="ECO:0007669"/>
    <property type="project" value="TreeGrafter"/>
</dbReference>
<name>A0A135L4M5_9BACI</name>
<dbReference type="Proteomes" id="UP000070352">
    <property type="component" value="Unassembled WGS sequence"/>
</dbReference>
<keyword evidence="9" id="KW-0560">Oxidoreductase</keyword>
<feature type="transmembrane region" description="Helical" evidence="14">
    <location>
        <begin position="91"/>
        <end position="111"/>
    </location>
</feature>
<dbReference type="FunFam" id="1.20.950.20:FF:000001">
    <property type="entry name" value="Respiratory nitrate reductase subunit gamma"/>
    <property type="match status" value="1"/>
</dbReference>
<dbReference type="Gene3D" id="1.20.950.20">
    <property type="entry name" value="Transmembrane di-heme cytochromes, Chain C"/>
    <property type="match status" value="1"/>
</dbReference>
<dbReference type="NCBIfam" id="TIGR00351">
    <property type="entry name" value="narI"/>
    <property type="match status" value="1"/>
</dbReference>
<evidence type="ECO:0000256" key="5">
    <source>
        <dbReference type="ARBA" id="ARBA00022692"/>
    </source>
</evidence>
<evidence type="ECO:0000256" key="6">
    <source>
        <dbReference type="ARBA" id="ARBA00022723"/>
    </source>
</evidence>
<keyword evidence="17" id="KW-1185">Reference proteome</keyword>
<dbReference type="InterPro" id="IPR003816">
    <property type="entry name" value="Nitrate_red_gam"/>
</dbReference>
<keyword evidence="5 14" id="KW-0812">Transmembrane</keyword>
<dbReference type="InterPro" id="IPR051936">
    <property type="entry name" value="Heme-iron_electron_transfer"/>
</dbReference>
<evidence type="ECO:0000256" key="11">
    <source>
        <dbReference type="ARBA" id="ARBA00023063"/>
    </source>
</evidence>
<evidence type="ECO:0000313" key="16">
    <source>
        <dbReference type="EMBL" id="KXG43857.1"/>
    </source>
</evidence>
<accession>A0A135L4M5</accession>
<dbReference type="GO" id="GO:0009055">
    <property type="term" value="F:electron transfer activity"/>
    <property type="evidence" value="ECO:0007669"/>
    <property type="project" value="TreeGrafter"/>
</dbReference>
<evidence type="ECO:0000313" key="17">
    <source>
        <dbReference type="Proteomes" id="UP000070352"/>
    </source>
</evidence>
<dbReference type="InterPro" id="IPR036197">
    <property type="entry name" value="NarG-like_sf"/>
</dbReference>
<keyword evidence="12 14" id="KW-0472">Membrane</keyword>
<evidence type="ECO:0000256" key="8">
    <source>
        <dbReference type="ARBA" id="ARBA00022989"/>
    </source>
</evidence>
<dbReference type="AlphaFoldDB" id="A0A135L4M5"/>
<dbReference type="PANTHER" id="PTHR30598:SF3">
    <property type="entry name" value="RESPIRATORY NITRATE REDUCTASE 1 GAMMA CHAIN"/>
    <property type="match status" value="1"/>
</dbReference>
<dbReference type="GO" id="GO:0008940">
    <property type="term" value="F:nitrate reductase activity"/>
    <property type="evidence" value="ECO:0007669"/>
    <property type="project" value="InterPro"/>
</dbReference>
<feature type="transmembrane region" description="Helical" evidence="14">
    <location>
        <begin position="123"/>
        <end position="143"/>
    </location>
</feature>
<feature type="binding site" description="axial binding residue" evidence="13">
    <location>
        <position position="188"/>
    </location>
    <ligand>
        <name>heme b</name>
        <dbReference type="ChEBI" id="CHEBI:60344"/>
        <label>1</label>
    </ligand>
    <ligandPart>
        <name>Fe</name>
        <dbReference type="ChEBI" id="CHEBI:18248"/>
    </ligandPart>
</feature>
<dbReference type="GO" id="GO:0019645">
    <property type="term" value="P:anaerobic electron transport chain"/>
    <property type="evidence" value="ECO:0007669"/>
    <property type="project" value="TreeGrafter"/>
</dbReference>
<keyword evidence="4 13" id="KW-0349">Heme</keyword>
<dbReference type="EMBL" id="LSKU01000001">
    <property type="protein sequence ID" value="KXG43857.1"/>
    <property type="molecule type" value="Genomic_DNA"/>
</dbReference>
<dbReference type="SUPFAM" id="SSF103501">
    <property type="entry name" value="Respiratory nitrate reductase 1 gamma chain"/>
    <property type="match status" value="1"/>
</dbReference>
<evidence type="ECO:0000256" key="14">
    <source>
        <dbReference type="SAM" id="Phobius"/>
    </source>
</evidence>
<evidence type="ECO:0000256" key="9">
    <source>
        <dbReference type="ARBA" id="ARBA00023002"/>
    </source>
</evidence>
<evidence type="ECO:0000256" key="7">
    <source>
        <dbReference type="ARBA" id="ARBA00022982"/>
    </source>
</evidence>
<dbReference type="RefSeq" id="WP_068724882.1">
    <property type="nucleotide sequence ID" value="NZ_LSKU01000001.1"/>
</dbReference>
<keyword evidence="8 14" id="KW-1133">Transmembrane helix</keyword>
<evidence type="ECO:0000256" key="10">
    <source>
        <dbReference type="ARBA" id="ARBA00023004"/>
    </source>
</evidence>
<keyword evidence="11" id="KW-0534">Nitrate assimilation</keyword>
<feature type="binding site" description="axial binding residue" evidence="13">
    <location>
        <position position="56"/>
    </location>
    <ligand>
        <name>heme b</name>
        <dbReference type="ChEBI" id="CHEBI:60344"/>
        <label>1</label>
    </ligand>
    <ligandPart>
        <name>Fe</name>
        <dbReference type="ChEBI" id="CHEBI:18248"/>
    </ligandPart>
</feature>
<dbReference type="PANTHER" id="PTHR30598">
    <property type="entry name" value="NITRATE REDUCTASE PRIVATE CHAPERONE, REDOX ENZYME MATURATION PROTEIN REMP FAMILY"/>
    <property type="match status" value="1"/>
</dbReference>